<reference evidence="2 3" key="1">
    <citation type="submission" date="2020-04" db="EMBL/GenBank/DDBJ databases">
        <authorList>
            <person name="Laetsch R D."/>
            <person name="Stevens L."/>
            <person name="Kumar S."/>
            <person name="Blaxter L. M."/>
        </authorList>
    </citation>
    <scope>NUCLEOTIDE SEQUENCE [LARGE SCALE GENOMIC DNA]</scope>
</reference>
<dbReference type="PANTHER" id="PTHR46891">
    <property type="entry name" value="SERPENTINE RECEPTOR, CLASS H-RELATED"/>
    <property type="match status" value="1"/>
</dbReference>
<dbReference type="OrthoDB" id="5850668at2759"/>
<comment type="caution">
    <text evidence="2">The sequence shown here is derived from an EMBL/GenBank/DDBJ whole genome shotgun (WGS) entry which is preliminary data.</text>
</comment>
<feature type="transmembrane region" description="Helical" evidence="1">
    <location>
        <begin position="287"/>
        <end position="308"/>
    </location>
</feature>
<keyword evidence="3" id="KW-1185">Reference proteome</keyword>
<organism evidence="2 3">
    <name type="scientific">Caenorhabditis bovis</name>
    <dbReference type="NCBI Taxonomy" id="2654633"/>
    <lineage>
        <taxon>Eukaryota</taxon>
        <taxon>Metazoa</taxon>
        <taxon>Ecdysozoa</taxon>
        <taxon>Nematoda</taxon>
        <taxon>Chromadorea</taxon>
        <taxon>Rhabditida</taxon>
        <taxon>Rhabditina</taxon>
        <taxon>Rhabditomorpha</taxon>
        <taxon>Rhabditoidea</taxon>
        <taxon>Rhabditidae</taxon>
        <taxon>Peloderinae</taxon>
        <taxon>Caenorhabditis</taxon>
    </lineage>
</organism>
<dbReference type="PANTHER" id="PTHR46891:SF7">
    <property type="entry name" value="SERPENTINE RECEPTOR, CLASS H"/>
    <property type="match status" value="1"/>
</dbReference>
<dbReference type="Proteomes" id="UP000494206">
    <property type="component" value="Unassembled WGS sequence"/>
</dbReference>
<name>A0A8S1ECP3_9PELO</name>
<accession>A0A8S1ECP3</accession>
<keyword evidence="1" id="KW-1133">Transmembrane helix</keyword>
<evidence type="ECO:0000256" key="1">
    <source>
        <dbReference type="SAM" id="Phobius"/>
    </source>
</evidence>
<dbReference type="Pfam" id="PF10318">
    <property type="entry name" value="7TM_GPCR_Srh"/>
    <property type="match status" value="1"/>
</dbReference>
<proteinExistence type="predicted"/>
<sequence>MHEPMTPTTCLQEAPEPFRSLMHFLHILTVPLYLVSIFSLIFKSPRTLKDYKNYLLWHTLGNVGFEVYVSVFMLPMTYLPYPIFRITGILMYFDVNGLLIFYVLVYCFVHTGASILEMFRYRFNAAITEQTYTKYILRRLFWIFYALVFALPSLGLGTLKRCIPLQNTYKKRLYDRIFQSTIESPIELLCSTTVIAPPLLDPVFTPTLIMIIGLILSGGGIVLITVGGILKRLNDMRQHLSSKTLNMQRMLFLSLVVQGLIHAVMLGIPLIAFIYGIVFTLHNDDAASMLILLLSFHGSLSTIAMLIFTKPIREGVASIFRPILVKFLQTESVPRSAFTITEISLTRSMIRKSF</sequence>
<evidence type="ECO:0000313" key="2">
    <source>
        <dbReference type="EMBL" id="CAB3398431.1"/>
    </source>
</evidence>
<dbReference type="EMBL" id="CADEPM010000001">
    <property type="protein sequence ID" value="CAB3398431.1"/>
    <property type="molecule type" value="Genomic_DNA"/>
</dbReference>
<feature type="transmembrane region" description="Helical" evidence="1">
    <location>
        <begin position="208"/>
        <end position="230"/>
    </location>
</feature>
<feature type="transmembrane region" description="Helical" evidence="1">
    <location>
        <begin position="99"/>
        <end position="119"/>
    </location>
</feature>
<feature type="transmembrane region" description="Helical" evidence="1">
    <location>
        <begin position="54"/>
        <end position="79"/>
    </location>
</feature>
<keyword evidence="1" id="KW-0812">Transmembrane</keyword>
<feature type="transmembrane region" description="Helical" evidence="1">
    <location>
        <begin position="251"/>
        <end position="275"/>
    </location>
</feature>
<feature type="transmembrane region" description="Helical" evidence="1">
    <location>
        <begin position="140"/>
        <end position="159"/>
    </location>
</feature>
<feature type="transmembrane region" description="Helical" evidence="1">
    <location>
        <begin position="20"/>
        <end position="42"/>
    </location>
</feature>
<keyword evidence="1" id="KW-0472">Membrane</keyword>
<dbReference type="InterPro" id="IPR019422">
    <property type="entry name" value="7TM_GPCR_serpentine_rcpt_Srh"/>
</dbReference>
<protein>
    <recommendedName>
        <fullName evidence="4">Serpentine Receptor, class H</fullName>
    </recommendedName>
</protein>
<evidence type="ECO:0008006" key="4">
    <source>
        <dbReference type="Google" id="ProtNLM"/>
    </source>
</evidence>
<gene>
    <name evidence="2" type="ORF">CBOVIS_LOCUS1704</name>
</gene>
<evidence type="ECO:0000313" key="3">
    <source>
        <dbReference type="Proteomes" id="UP000494206"/>
    </source>
</evidence>
<dbReference type="AlphaFoldDB" id="A0A8S1ECP3"/>